<dbReference type="CDD" id="cd10434">
    <property type="entry name" value="GIY-YIG_UvrC_Cho"/>
    <property type="match status" value="1"/>
</dbReference>
<comment type="subunit">
    <text evidence="2">DNA polymerase III contains a core (composed of alpha, epsilon and theta chains) that associates with a tau subunit. This core dimerizes to form the POLIII' complex. PolIII' associates with the gamma complex (composed of gamma, delta, delta', psi and chi chains) and with the beta chain to form the complete DNA polymerase III complex.</text>
</comment>
<comment type="caution">
    <text evidence="4">The sequence shown here is derived from an EMBL/GenBank/DDBJ whole genome shotgun (WGS) entry which is preliminary data.</text>
</comment>
<keyword evidence="5" id="KW-1185">Reference proteome</keyword>
<dbReference type="SUPFAM" id="SSF53098">
    <property type="entry name" value="Ribonuclease H-like"/>
    <property type="match status" value="1"/>
</dbReference>
<dbReference type="InterPro" id="IPR036397">
    <property type="entry name" value="RNaseH_sf"/>
</dbReference>
<evidence type="ECO:0000259" key="3">
    <source>
        <dbReference type="PROSITE" id="PS50164"/>
    </source>
</evidence>
<dbReference type="PROSITE" id="PS50164">
    <property type="entry name" value="GIY_YIG"/>
    <property type="match status" value="1"/>
</dbReference>
<dbReference type="InterPro" id="IPR035901">
    <property type="entry name" value="GIY-YIG_endonuc_sf"/>
</dbReference>
<proteinExistence type="predicted"/>
<comment type="function">
    <text evidence="1">DNA polymerase III is a complex, multichain enzyme responsible for most of the replicative synthesis in bacteria. The epsilon subunit contain the editing function and is a proofreading 3'-5' exonuclease.</text>
</comment>
<protein>
    <submittedName>
        <fullName evidence="4">DNA polymerase III subunit epsilon</fullName>
    </submittedName>
</protein>
<evidence type="ECO:0000313" key="4">
    <source>
        <dbReference type="EMBL" id="RTE53862.1"/>
    </source>
</evidence>
<dbReference type="GO" id="GO:0003676">
    <property type="term" value="F:nucleic acid binding"/>
    <property type="evidence" value="ECO:0007669"/>
    <property type="project" value="InterPro"/>
</dbReference>
<accession>A0A3S0CNY4</accession>
<dbReference type="InterPro" id="IPR013520">
    <property type="entry name" value="Ribonucl_H"/>
</dbReference>
<dbReference type="SMART" id="SM00479">
    <property type="entry name" value="EXOIII"/>
    <property type="match status" value="1"/>
</dbReference>
<dbReference type="FunFam" id="3.30.420.10:FF:000045">
    <property type="entry name" value="3'-5' exonuclease DinG"/>
    <property type="match status" value="1"/>
</dbReference>
<dbReference type="Gene3D" id="3.40.1440.10">
    <property type="entry name" value="GIY-YIG endonuclease"/>
    <property type="match status" value="1"/>
</dbReference>
<dbReference type="PANTHER" id="PTHR30562:SF1">
    <property type="entry name" value="UVRABC SYSTEM PROTEIN C"/>
    <property type="match status" value="1"/>
</dbReference>
<feature type="domain" description="GIY-YIG" evidence="3">
    <location>
        <begin position="196"/>
        <end position="272"/>
    </location>
</feature>
<organism evidence="4 5">
    <name type="scientific">Arenibacter aquaticus</name>
    <dbReference type="NCBI Taxonomy" id="2489054"/>
    <lineage>
        <taxon>Bacteria</taxon>
        <taxon>Pseudomonadati</taxon>
        <taxon>Bacteroidota</taxon>
        <taxon>Flavobacteriia</taxon>
        <taxon>Flavobacteriales</taxon>
        <taxon>Flavobacteriaceae</taxon>
        <taxon>Arenibacter</taxon>
    </lineage>
</organism>
<dbReference type="InterPro" id="IPR047296">
    <property type="entry name" value="GIY-YIG_UvrC_Cho"/>
</dbReference>
<sequence length="475" mass="54619">MYAIVEIETTGLRGEDNRITEVCILVHDGDEIIKEFTSLVNPEVSIGYKALRKTGISDEMVLSAPKFYEIAREVVELTRDCIFISHHVNYNFNGIRNELQSLGASFKRRKKSTLSLSRKVIPGQQSYSLGALCTQLGIHLPERYGARDKAKATVSLLERLWALDSNGVIDFNLNGKSAQTSLPPQWPKSAVASLPNVTGVYYFKNSEKKIIYVGKAKDIKQRVLSHLYSKAHKEMRLCFETAHIDYTHTGSELVALLLESDEIKKHLPKYNRAQKRIGYRYGVGAYLDKNGITNLFYDRLSKIKTPLACFYNQGECTAFLEELCENFELCPRFCNLQQISGACFHFHIKKCRGVCREMESVESYNQRVDRALKPIEGDTKTYIIKAQGRKKNEESVILIENGIYKGFGYLHKRRRIKFFDDYKKLITPMPDNNDVQKILRRYLKRSDRESLSLDYRQEMLRQNNGTITVIKPTEM</sequence>
<evidence type="ECO:0000256" key="2">
    <source>
        <dbReference type="ARBA" id="ARBA00026073"/>
    </source>
</evidence>
<evidence type="ECO:0000256" key="1">
    <source>
        <dbReference type="ARBA" id="ARBA00025483"/>
    </source>
</evidence>
<dbReference type="PANTHER" id="PTHR30562">
    <property type="entry name" value="UVRC/OXIDOREDUCTASE"/>
    <property type="match status" value="1"/>
</dbReference>
<gene>
    <name evidence="4" type="ORF">EHW67_07970</name>
</gene>
<dbReference type="EMBL" id="RQPJ01000003">
    <property type="protein sequence ID" value="RTE53862.1"/>
    <property type="molecule type" value="Genomic_DNA"/>
</dbReference>
<dbReference type="AlphaFoldDB" id="A0A3S0CNY4"/>
<dbReference type="SUPFAM" id="SSF82771">
    <property type="entry name" value="GIY-YIG endonuclease"/>
    <property type="match status" value="1"/>
</dbReference>
<dbReference type="RefSeq" id="WP_126161850.1">
    <property type="nucleotide sequence ID" value="NZ_RQPJ01000003.1"/>
</dbReference>
<dbReference type="SMART" id="SM00465">
    <property type="entry name" value="GIYc"/>
    <property type="match status" value="1"/>
</dbReference>
<dbReference type="GO" id="GO:0009380">
    <property type="term" value="C:excinuclease repair complex"/>
    <property type="evidence" value="ECO:0007669"/>
    <property type="project" value="TreeGrafter"/>
</dbReference>
<dbReference type="InterPro" id="IPR012337">
    <property type="entry name" value="RNaseH-like_sf"/>
</dbReference>
<dbReference type="CDD" id="cd06127">
    <property type="entry name" value="DEDDh"/>
    <property type="match status" value="1"/>
</dbReference>
<dbReference type="Gene3D" id="3.30.420.10">
    <property type="entry name" value="Ribonuclease H-like superfamily/Ribonuclease H"/>
    <property type="match status" value="1"/>
</dbReference>
<dbReference type="Pfam" id="PF01541">
    <property type="entry name" value="GIY-YIG"/>
    <property type="match status" value="1"/>
</dbReference>
<name>A0A3S0CNY4_9FLAO</name>
<dbReference type="GO" id="GO:0004527">
    <property type="term" value="F:exonuclease activity"/>
    <property type="evidence" value="ECO:0007669"/>
    <property type="project" value="UniProtKB-ARBA"/>
</dbReference>
<dbReference type="GO" id="GO:0006289">
    <property type="term" value="P:nucleotide-excision repair"/>
    <property type="evidence" value="ECO:0007669"/>
    <property type="project" value="InterPro"/>
</dbReference>
<dbReference type="OrthoDB" id="9803913at2"/>
<dbReference type="InterPro" id="IPR050066">
    <property type="entry name" value="UvrABC_protein_C"/>
</dbReference>
<dbReference type="InterPro" id="IPR000305">
    <property type="entry name" value="GIY-YIG_endonuc"/>
</dbReference>
<dbReference type="Pfam" id="PF00929">
    <property type="entry name" value="RNase_T"/>
    <property type="match status" value="1"/>
</dbReference>
<evidence type="ECO:0000313" key="5">
    <source>
        <dbReference type="Proteomes" id="UP000267585"/>
    </source>
</evidence>
<dbReference type="Proteomes" id="UP000267585">
    <property type="component" value="Unassembled WGS sequence"/>
</dbReference>
<reference evidence="4 5" key="1">
    <citation type="submission" date="2018-11" db="EMBL/GenBank/DDBJ databases">
        <title>Arenibacter aquaticus sp.nov., a marine bacterium isolated from surface seawater in the South China Sea.</title>
        <authorList>
            <person name="Guo J."/>
            <person name="Sun J."/>
        </authorList>
    </citation>
    <scope>NUCLEOTIDE SEQUENCE [LARGE SCALE GENOMIC DNA]</scope>
    <source>
        <strain evidence="4 5">GUO666</strain>
    </source>
</reference>